<evidence type="ECO:0000313" key="3">
    <source>
        <dbReference type="Proteomes" id="UP001355207"/>
    </source>
</evidence>
<evidence type="ECO:0000313" key="2">
    <source>
        <dbReference type="EMBL" id="WWC88870.1"/>
    </source>
</evidence>
<keyword evidence="3" id="KW-1185">Reference proteome</keyword>
<dbReference type="Proteomes" id="UP001355207">
    <property type="component" value="Chromosome 4"/>
</dbReference>
<dbReference type="AlphaFoldDB" id="A0AAX4JTW4"/>
<sequence length="170" mass="18070">MSTKASKEKSSFDANRYMAVRHRKDSFSDSSISSKSPSSSKTSSTIISVGDGTKDRSGSIIYGQVRRRNSRSTTGTSESRSKGTGTASTTGNTDTFTVEEVIESDTESGGTQDTTSEQTTSSSSKDTTSKGVHFPEGLVDGSTRKPKRHISKVGTGNKLFEFAAGISTKR</sequence>
<reference evidence="2 3" key="1">
    <citation type="submission" date="2024-01" db="EMBL/GenBank/DDBJ databases">
        <title>Comparative genomics of Cryptococcus and Kwoniella reveals pathogenesis evolution and contrasting modes of karyotype evolution via chromosome fusion or intercentromeric recombination.</title>
        <authorList>
            <person name="Coelho M.A."/>
            <person name="David-Palma M."/>
            <person name="Shea T."/>
            <person name="Bowers K."/>
            <person name="McGinley-Smith S."/>
            <person name="Mohammad A.W."/>
            <person name="Gnirke A."/>
            <person name="Yurkov A.M."/>
            <person name="Nowrousian M."/>
            <person name="Sun S."/>
            <person name="Cuomo C.A."/>
            <person name="Heitman J."/>
        </authorList>
    </citation>
    <scope>NUCLEOTIDE SEQUENCE [LARGE SCALE GENOMIC DNA]</scope>
    <source>
        <strain evidence="2 3">CBS 6074</strain>
    </source>
</reference>
<feature type="compositionally biased region" description="Low complexity" evidence="1">
    <location>
        <begin position="108"/>
        <end position="130"/>
    </location>
</feature>
<proteinExistence type="predicted"/>
<organism evidence="2 3">
    <name type="scientific">Kwoniella dendrophila CBS 6074</name>
    <dbReference type="NCBI Taxonomy" id="1295534"/>
    <lineage>
        <taxon>Eukaryota</taxon>
        <taxon>Fungi</taxon>
        <taxon>Dikarya</taxon>
        <taxon>Basidiomycota</taxon>
        <taxon>Agaricomycotina</taxon>
        <taxon>Tremellomycetes</taxon>
        <taxon>Tremellales</taxon>
        <taxon>Cryptococcaceae</taxon>
        <taxon>Kwoniella</taxon>
    </lineage>
</organism>
<dbReference type="GeneID" id="91094455"/>
<feature type="compositionally biased region" description="Low complexity" evidence="1">
    <location>
        <begin position="71"/>
        <end position="96"/>
    </location>
</feature>
<feature type="region of interest" description="Disordered" evidence="1">
    <location>
        <begin position="1"/>
        <end position="150"/>
    </location>
</feature>
<feature type="compositionally biased region" description="Basic and acidic residues" evidence="1">
    <location>
        <begin position="1"/>
        <end position="11"/>
    </location>
</feature>
<feature type="compositionally biased region" description="Low complexity" evidence="1">
    <location>
        <begin position="28"/>
        <end position="48"/>
    </location>
</feature>
<gene>
    <name evidence="2" type="ORF">L201_003785</name>
</gene>
<protein>
    <submittedName>
        <fullName evidence="2">Uncharacterized protein</fullName>
    </submittedName>
</protein>
<dbReference type="EMBL" id="CP144101">
    <property type="protein sequence ID" value="WWC88870.1"/>
    <property type="molecule type" value="Genomic_DNA"/>
</dbReference>
<accession>A0AAX4JTW4</accession>
<dbReference type="RefSeq" id="XP_066075633.1">
    <property type="nucleotide sequence ID" value="XM_066219536.1"/>
</dbReference>
<name>A0AAX4JTW4_9TREE</name>
<evidence type="ECO:0000256" key="1">
    <source>
        <dbReference type="SAM" id="MobiDB-lite"/>
    </source>
</evidence>